<proteinExistence type="predicted"/>
<accession>A0A934RPQ8</accession>
<dbReference type="Proteomes" id="UP000604083">
    <property type="component" value="Unassembled WGS sequence"/>
</dbReference>
<reference evidence="1" key="1">
    <citation type="submission" date="2021-01" db="EMBL/GenBank/DDBJ databases">
        <title>Modified the classification status of verrucomicrobia.</title>
        <authorList>
            <person name="Feng X."/>
        </authorList>
    </citation>
    <scope>NUCLEOTIDE SEQUENCE</scope>
    <source>
        <strain evidence="1">KCTC 12986</strain>
    </source>
</reference>
<dbReference type="AlphaFoldDB" id="A0A934RPQ8"/>
<keyword evidence="2" id="KW-1185">Reference proteome</keyword>
<gene>
    <name evidence="1" type="ORF">JIN78_11635</name>
</gene>
<name>A0A934RPQ8_9BACT</name>
<dbReference type="RefSeq" id="WP_200392149.1">
    <property type="nucleotide sequence ID" value="NZ_JAENIO010000029.1"/>
</dbReference>
<evidence type="ECO:0000313" key="2">
    <source>
        <dbReference type="Proteomes" id="UP000604083"/>
    </source>
</evidence>
<protein>
    <submittedName>
        <fullName evidence="1">Uncharacterized protein</fullName>
    </submittedName>
</protein>
<evidence type="ECO:0000313" key="1">
    <source>
        <dbReference type="EMBL" id="MBK1834715.1"/>
    </source>
</evidence>
<sequence length="85" mass="10233">MRDHTWRERDEEGLTFYKATHHGGRWTLASQRKGDDEWTRYDPIPEELLEKLRENLFNKYQRGRCAWKVVVSVDKLLGRESSEPK</sequence>
<organism evidence="1 2">
    <name type="scientific">Roseibacillus ishigakijimensis</name>
    <dbReference type="NCBI Taxonomy" id="454146"/>
    <lineage>
        <taxon>Bacteria</taxon>
        <taxon>Pseudomonadati</taxon>
        <taxon>Verrucomicrobiota</taxon>
        <taxon>Verrucomicrobiia</taxon>
        <taxon>Verrucomicrobiales</taxon>
        <taxon>Verrucomicrobiaceae</taxon>
        <taxon>Roseibacillus</taxon>
    </lineage>
</organism>
<dbReference type="EMBL" id="JAENIO010000029">
    <property type="protein sequence ID" value="MBK1834715.1"/>
    <property type="molecule type" value="Genomic_DNA"/>
</dbReference>
<comment type="caution">
    <text evidence="1">The sequence shown here is derived from an EMBL/GenBank/DDBJ whole genome shotgun (WGS) entry which is preliminary data.</text>
</comment>